<proteinExistence type="predicted"/>
<dbReference type="SUPFAM" id="SSF53098">
    <property type="entry name" value="Ribonuclease H-like"/>
    <property type="match status" value="1"/>
</dbReference>
<protein>
    <recommendedName>
        <fullName evidence="2">Integrase catalytic domain-containing protein</fullName>
    </recommendedName>
</protein>
<evidence type="ECO:0000313" key="4">
    <source>
        <dbReference type="Proteomes" id="UP001487740"/>
    </source>
</evidence>
<comment type="caution">
    <text evidence="3">The sequence shown here is derived from an EMBL/GenBank/DDBJ whole genome shotgun (WGS) entry which is preliminary data.</text>
</comment>
<evidence type="ECO:0000259" key="2">
    <source>
        <dbReference type="PROSITE" id="PS50994"/>
    </source>
</evidence>
<reference evidence="3 4" key="1">
    <citation type="submission" date="2023-03" db="EMBL/GenBank/DDBJ databases">
        <title>High-quality genome of Scylla paramamosain provides insights in environmental adaptation.</title>
        <authorList>
            <person name="Zhang L."/>
        </authorList>
    </citation>
    <scope>NUCLEOTIDE SEQUENCE [LARGE SCALE GENOMIC DNA]</scope>
    <source>
        <strain evidence="3">LZ_2023a</strain>
        <tissue evidence="3">Muscle</tissue>
    </source>
</reference>
<dbReference type="InterPro" id="IPR001584">
    <property type="entry name" value="Integrase_cat-core"/>
</dbReference>
<name>A0AAW0T739_SCYPA</name>
<dbReference type="GO" id="GO:0015074">
    <property type="term" value="P:DNA integration"/>
    <property type="evidence" value="ECO:0007669"/>
    <property type="project" value="InterPro"/>
</dbReference>
<accession>A0AAW0T739</accession>
<feature type="domain" description="Integrase catalytic" evidence="2">
    <location>
        <begin position="1"/>
        <end position="106"/>
    </location>
</feature>
<dbReference type="EMBL" id="JARAKH010000037">
    <property type="protein sequence ID" value="KAK8383365.1"/>
    <property type="molecule type" value="Genomic_DNA"/>
</dbReference>
<dbReference type="AlphaFoldDB" id="A0AAW0T739"/>
<feature type="region of interest" description="Disordered" evidence="1">
    <location>
        <begin position="86"/>
        <end position="135"/>
    </location>
</feature>
<dbReference type="Proteomes" id="UP001487740">
    <property type="component" value="Unassembled WGS sequence"/>
</dbReference>
<dbReference type="GO" id="GO:0003676">
    <property type="term" value="F:nucleic acid binding"/>
    <property type="evidence" value="ECO:0007669"/>
    <property type="project" value="InterPro"/>
</dbReference>
<evidence type="ECO:0000256" key="1">
    <source>
        <dbReference type="SAM" id="MobiDB-lite"/>
    </source>
</evidence>
<gene>
    <name evidence="3" type="ORF">O3P69_019024</name>
</gene>
<dbReference type="InterPro" id="IPR012337">
    <property type="entry name" value="RNaseH-like_sf"/>
</dbReference>
<dbReference type="Gene3D" id="3.30.420.10">
    <property type="entry name" value="Ribonuclease H-like superfamily/Ribonuclease H"/>
    <property type="match status" value="1"/>
</dbReference>
<dbReference type="InterPro" id="IPR036397">
    <property type="entry name" value="RNaseH_sf"/>
</dbReference>
<keyword evidence="4" id="KW-1185">Reference proteome</keyword>
<organism evidence="3 4">
    <name type="scientific">Scylla paramamosain</name>
    <name type="common">Mud crab</name>
    <dbReference type="NCBI Taxonomy" id="85552"/>
    <lineage>
        <taxon>Eukaryota</taxon>
        <taxon>Metazoa</taxon>
        <taxon>Ecdysozoa</taxon>
        <taxon>Arthropoda</taxon>
        <taxon>Crustacea</taxon>
        <taxon>Multicrustacea</taxon>
        <taxon>Malacostraca</taxon>
        <taxon>Eumalacostraca</taxon>
        <taxon>Eucarida</taxon>
        <taxon>Decapoda</taxon>
        <taxon>Pleocyemata</taxon>
        <taxon>Brachyura</taxon>
        <taxon>Eubrachyura</taxon>
        <taxon>Portunoidea</taxon>
        <taxon>Portunidae</taxon>
        <taxon>Portuninae</taxon>
        <taxon>Scylla</taxon>
    </lineage>
</organism>
<dbReference type="PROSITE" id="PS50994">
    <property type="entry name" value="INTEGRASE"/>
    <property type="match status" value="1"/>
</dbReference>
<evidence type="ECO:0000313" key="3">
    <source>
        <dbReference type="EMBL" id="KAK8383365.1"/>
    </source>
</evidence>
<feature type="compositionally biased region" description="Acidic residues" evidence="1">
    <location>
        <begin position="109"/>
        <end position="135"/>
    </location>
</feature>
<sequence>MKLLAMEMYDNGREFVNAIIAELAVLCPELKLVTGRPRHPQSQCAVERLNGVIQDPLTIWMKENNNRKCTALRDIFTEEDLEAFLESKEAENVDTEPPTEASNVTEAEAGSEAEAEVEIEAGAEAGAEAEAEIEA</sequence>